<proteinExistence type="inferred from homology"/>
<name>A0ABV3JQN8_9ACTN</name>
<dbReference type="Proteomes" id="UP001552527">
    <property type="component" value="Unassembled WGS sequence"/>
</dbReference>
<evidence type="ECO:0000256" key="2">
    <source>
        <dbReference type="RuleBase" id="RU003749"/>
    </source>
</evidence>
<gene>
    <name evidence="5" type="ORF">AB0K95_32455</name>
</gene>
<feature type="region of interest" description="Disordered" evidence="3">
    <location>
        <begin position="1"/>
        <end position="23"/>
    </location>
</feature>
<comment type="caution">
    <text evidence="5">The sequence shown here is derived from an EMBL/GenBank/DDBJ whole genome shotgun (WGS) entry which is preliminary data.</text>
</comment>
<organism evidence="5 6">
    <name type="scientific">Streptomyces werraensis</name>
    <dbReference type="NCBI Taxonomy" id="68284"/>
    <lineage>
        <taxon>Bacteria</taxon>
        <taxon>Bacillati</taxon>
        <taxon>Actinomycetota</taxon>
        <taxon>Actinomycetes</taxon>
        <taxon>Kitasatosporales</taxon>
        <taxon>Streptomycetaceae</taxon>
        <taxon>Streptomyces</taxon>
    </lineage>
</organism>
<accession>A0ABV3JQN8</accession>
<evidence type="ECO:0000313" key="5">
    <source>
        <dbReference type="EMBL" id="MEV5249933.1"/>
    </source>
</evidence>
<dbReference type="InterPro" id="IPR036513">
    <property type="entry name" value="STAS_dom_sf"/>
</dbReference>
<dbReference type="CDD" id="cd07043">
    <property type="entry name" value="STAS_anti-anti-sigma_factors"/>
    <property type="match status" value="1"/>
</dbReference>
<feature type="domain" description="STAS" evidence="4">
    <location>
        <begin position="32"/>
        <end position="116"/>
    </location>
</feature>
<keyword evidence="6" id="KW-1185">Reference proteome</keyword>
<comment type="similarity">
    <text evidence="1 2">Belongs to the anti-sigma-factor antagonist family.</text>
</comment>
<protein>
    <recommendedName>
        <fullName evidence="2">Anti-sigma factor antagonist</fullName>
    </recommendedName>
</protein>
<dbReference type="Pfam" id="PF01740">
    <property type="entry name" value="STAS"/>
    <property type="match status" value="1"/>
</dbReference>
<sequence length="131" mass="14148">MNHPHPRKDTAHAHQPPALHLDVRRTGTDRHLITVQGTLDLHTARQLADTLQSLLRADGHSVVLDLSGVTFLDSSGLTCLIAAYRTARTTGARLALVAPSQPVRHMLSLTGVDQVLHSYPAPDAVPHWPAG</sequence>
<reference evidence="5 6" key="1">
    <citation type="submission" date="2024-06" db="EMBL/GenBank/DDBJ databases">
        <title>The Natural Products Discovery Center: Release of the First 8490 Sequenced Strains for Exploring Actinobacteria Biosynthetic Diversity.</title>
        <authorList>
            <person name="Kalkreuter E."/>
            <person name="Kautsar S.A."/>
            <person name="Yang D."/>
            <person name="Bader C.D."/>
            <person name="Teijaro C.N."/>
            <person name="Fluegel L."/>
            <person name="Davis C.M."/>
            <person name="Simpson J.R."/>
            <person name="Lauterbach L."/>
            <person name="Steele A.D."/>
            <person name="Gui C."/>
            <person name="Meng S."/>
            <person name="Li G."/>
            <person name="Viehrig K."/>
            <person name="Ye F."/>
            <person name="Su P."/>
            <person name="Kiefer A.F."/>
            <person name="Nichols A."/>
            <person name="Cepeda A.J."/>
            <person name="Yan W."/>
            <person name="Fan B."/>
            <person name="Jiang Y."/>
            <person name="Adhikari A."/>
            <person name="Zheng C.-J."/>
            <person name="Schuster L."/>
            <person name="Cowan T.M."/>
            <person name="Smanski M.J."/>
            <person name="Chevrette M.G."/>
            <person name="De Carvalho L.P.S."/>
            <person name="Shen B."/>
        </authorList>
    </citation>
    <scope>NUCLEOTIDE SEQUENCE [LARGE SCALE GENOMIC DNA]</scope>
    <source>
        <strain evidence="5 6">NPDC052768</strain>
    </source>
</reference>
<dbReference type="PANTHER" id="PTHR33495:SF2">
    <property type="entry name" value="ANTI-SIGMA FACTOR ANTAGONIST TM_1081-RELATED"/>
    <property type="match status" value="1"/>
</dbReference>
<dbReference type="NCBIfam" id="TIGR00377">
    <property type="entry name" value="ant_ant_sig"/>
    <property type="match status" value="1"/>
</dbReference>
<dbReference type="InterPro" id="IPR003658">
    <property type="entry name" value="Anti-sigma_ant"/>
</dbReference>
<dbReference type="Gene3D" id="3.30.750.24">
    <property type="entry name" value="STAS domain"/>
    <property type="match status" value="1"/>
</dbReference>
<dbReference type="SUPFAM" id="SSF52091">
    <property type="entry name" value="SpoIIaa-like"/>
    <property type="match status" value="1"/>
</dbReference>
<dbReference type="EMBL" id="JBFATE010000025">
    <property type="protein sequence ID" value="MEV5249933.1"/>
    <property type="molecule type" value="Genomic_DNA"/>
</dbReference>
<dbReference type="InterPro" id="IPR002645">
    <property type="entry name" value="STAS_dom"/>
</dbReference>
<evidence type="ECO:0000313" key="6">
    <source>
        <dbReference type="Proteomes" id="UP001552527"/>
    </source>
</evidence>
<dbReference type="RefSeq" id="WP_364027599.1">
    <property type="nucleotide sequence ID" value="NZ_JBFATE010000025.1"/>
</dbReference>
<dbReference type="PROSITE" id="PS50801">
    <property type="entry name" value="STAS"/>
    <property type="match status" value="1"/>
</dbReference>
<evidence type="ECO:0000259" key="4">
    <source>
        <dbReference type="PROSITE" id="PS50801"/>
    </source>
</evidence>
<evidence type="ECO:0000256" key="1">
    <source>
        <dbReference type="ARBA" id="ARBA00009013"/>
    </source>
</evidence>
<evidence type="ECO:0000256" key="3">
    <source>
        <dbReference type="SAM" id="MobiDB-lite"/>
    </source>
</evidence>
<dbReference type="PANTHER" id="PTHR33495">
    <property type="entry name" value="ANTI-SIGMA FACTOR ANTAGONIST TM_1081-RELATED-RELATED"/>
    <property type="match status" value="1"/>
</dbReference>